<feature type="region of interest" description="Disordered" evidence="1">
    <location>
        <begin position="1"/>
        <end position="20"/>
    </location>
</feature>
<name>A0ABT0WH59_9BACI</name>
<organism evidence="3 4">
    <name type="scientific">Neobacillus pocheonensis</name>
    <dbReference type="NCBI Taxonomy" id="363869"/>
    <lineage>
        <taxon>Bacteria</taxon>
        <taxon>Bacillati</taxon>
        <taxon>Bacillota</taxon>
        <taxon>Bacilli</taxon>
        <taxon>Bacillales</taxon>
        <taxon>Bacillaceae</taxon>
        <taxon>Neobacillus</taxon>
    </lineage>
</organism>
<dbReference type="EMBL" id="JAMQCR010000003">
    <property type="protein sequence ID" value="MCM2535646.1"/>
    <property type="molecule type" value="Genomic_DNA"/>
</dbReference>
<sequence>MALNEGTSAVAREKTSMAEKTATSSKENVIKLNMYGLPLWAWLAGLAIVAFGTITKSFPVNFGGSILLLFTVGFFFGKVGDLLPIWKDYLGGGSLLAFLGSSFLVGQGIIPKAAATGVSTLFDTNGMLDFFIAVIITSSILSINKKFLAKAIGGFIPLVIVGTLFAFLMAIVAGFIVGVPYKQVLMNYALPIMGGGNGAGAIPMSQIWGQVTDKDPKIWYSSAIAILTIGNVFAILIGALLNGIGKKMPKWTGNGELIKGQVTKGKTTDLKPKPTATMEDAVFGLFVALAFYALGNFIGIGVLPKIGPFSIHPYAYMVILLIVANALDIVPERAKAGLKKVNEFMMGKLLYVFLAGVGITYTDFNGLVHALTIQTVVISLFTVVGAVIGCWIFSKFVGFYEIEAAIAGGLCHVNRGGSGDLEVLGASNRLILMSYAQLATRLGGALILVFASLIFGMWAR</sequence>
<keyword evidence="2" id="KW-0812">Transmembrane</keyword>
<feature type="transmembrane region" description="Helical" evidence="2">
    <location>
        <begin position="155"/>
        <end position="181"/>
    </location>
</feature>
<keyword evidence="2" id="KW-1133">Transmembrane helix</keyword>
<evidence type="ECO:0000313" key="3">
    <source>
        <dbReference type="EMBL" id="MCM2535646.1"/>
    </source>
</evidence>
<dbReference type="Pfam" id="PF03390">
    <property type="entry name" value="2HCT"/>
    <property type="match status" value="1"/>
</dbReference>
<evidence type="ECO:0000256" key="2">
    <source>
        <dbReference type="SAM" id="Phobius"/>
    </source>
</evidence>
<feature type="transmembrane region" description="Helical" evidence="2">
    <location>
        <begin position="60"/>
        <end position="77"/>
    </location>
</feature>
<dbReference type="PIRSF" id="PIRSF005348">
    <property type="entry name" value="YxkH"/>
    <property type="match status" value="1"/>
</dbReference>
<feature type="transmembrane region" description="Helical" evidence="2">
    <location>
        <begin position="35"/>
        <end position="54"/>
    </location>
</feature>
<evidence type="ECO:0000256" key="1">
    <source>
        <dbReference type="SAM" id="MobiDB-lite"/>
    </source>
</evidence>
<feature type="transmembrane region" description="Helical" evidence="2">
    <location>
        <begin position="343"/>
        <end position="361"/>
    </location>
</feature>
<reference evidence="3 4" key="1">
    <citation type="submission" date="2022-06" db="EMBL/GenBank/DDBJ databases">
        <authorList>
            <person name="Jeon C.O."/>
        </authorList>
    </citation>
    <scope>NUCLEOTIDE SEQUENCE [LARGE SCALE GENOMIC DNA]</scope>
    <source>
        <strain evidence="3 4">KCTC 13943</strain>
    </source>
</reference>
<gene>
    <name evidence="3" type="ORF">NDK43_29380</name>
</gene>
<dbReference type="PANTHER" id="PTHR40033:SF1">
    <property type="entry name" value="CITRATE-SODIUM SYMPORTER"/>
    <property type="match status" value="1"/>
</dbReference>
<proteinExistence type="predicted"/>
<dbReference type="Proteomes" id="UP001523262">
    <property type="component" value="Unassembled WGS sequence"/>
</dbReference>
<dbReference type="InterPro" id="IPR004679">
    <property type="entry name" value="2-OHcarboxylate_transport"/>
</dbReference>
<feature type="transmembrane region" description="Helical" evidence="2">
    <location>
        <begin position="130"/>
        <end position="148"/>
    </location>
</feature>
<protein>
    <submittedName>
        <fullName evidence="3">2-hydroxycarboxylate transporter family protein</fullName>
    </submittedName>
</protein>
<comment type="caution">
    <text evidence="3">The sequence shown here is derived from an EMBL/GenBank/DDBJ whole genome shotgun (WGS) entry which is preliminary data.</text>
</comment>
<feature type="transmembrane region" description="Helical" evidence="2">
    <location>
        <begin position="367"/>
        <end position="393"/>
    </location>
</feature>
<evidence type="ECO:0000313" key="4">
    <source>
        <dbReference type="Proteomes" id="UP001523262"/>
    </source>
</evidence>
<keyword evidence="4" id="KW-1185">Reference proteome</keyword>
<accession>A0ABT0WH59</accession>
<dbReference type="PANTHER" id="PTHR40033">
    <property type="entry name" value="NA(+)-MALATE SYMPORTER"/>
    <property type="match status" value="1"/>
</dbReference>
<feature type="transmembrane region" description="Helical" evidence="2">
    <location>
        <begin position="314"/>
        <end position="331"/>
    </location>
</feature>
<keyword evidence="2" id="KW-0472">Membrane</keyword>
<feature type="transmembrane region" description="Helical" evidence="2">
    <location>
        <begin position="89"/>
        <end position="110"/>
    </location>
</feature>
<feature type="transmembrane region" description="Helical" evidence="2">
    <location>
        <begin position="218"/>
        <end position="241"/>
    </location>
</feature>
<feature type="transmembrane region" description="Helical" evidence="2">
    <location>
        <begin position="438"/>
        <end position="459"/>
    </location>
</feature>
<feature type="transmembrane region" description="Helical" evidence="2">
    <location>
        <begin position="281"/>
        <end position="302"/>
    </location>
</feature>